<name>A0A158KJF7_9BURK</name>
<dbReference type="Pfam" id="PF03313">
    <property type="entry name" value="SDH_alpha"/>
    <property type="match status" value="1"/>
</dbReference>
<dbReference type="AlphaFoldDB" id="A0A158KJF7"/>
<accession>A0A158KJF7</accession>
<dbReference type="Proteomes" id="UP000055019">
    <property type="component" value="Unassembled WGS sequence"/>
</dbReference>
<dbReference type="EMBL" id="FCOM02000035">
    <property type="protein sequence ID" value="SAL80690.1"/>
    <property type="molecule type" value="Genomic_DNA"/>
</dbReference>
<feature type="domain" description="Serine dehydratase-like alpha subunit" evidence="1">
    <location>
        <begin position="9"/>
        <end position="69"/>
    </location>
</feature>
<evidence type="ECO:0000313" key="3">
    <source>
        <dbReference type="Proteomes" id="UP000055019"/>
    </source>
</evidence>
<comment type="caution">
    <text evidence="2">The sequence shown here is derived from an EMBL/GenBank/DDBJ whole genome shotgun (WGS) entry which is preliminary data.</text>
</comment>
<evidence type="ECO:0000313" key="2">
    <source>
        <dbReference type="EMBL" id="SAL80690.1"/>
    </source>
</evidence>
<keyword evidence="3" id="KW-1185">Reference proteome</keyword>
<protein>
    <submittedName>
        <fullName evidence="2">Serine dehydratase alpha chain</fullName>
    </submittedName>
</protein>
<sequence>MSDPWMVIALTGAVFAVWGSYAAKTSGCSVETSISAAMAGAYLTYFLGGNRKQIVGGASICRMNTLGLM</sequence>
<dbReference type="InterPro" id="IPR005130">
    <property type="entry name" value="Ser_deHydtase-like_asu"/>
</dbReference>
<evidence type="ECO:0000259" key="1">
    <source>
        <dbReference type="Pfam" id="PF03313"/>
    </source>
</evidence>
<organism evidence="2 3">
    <name type="scientific">Caballeronia arvi</name>
    <dbReference type="NCBI Taxonomy" id="1777135"/>
    <lineage>
        <taxon>Bacteria</taxon>
        <taxon>Pseudomonadati</taxon>
        <taxon>Pseudomonadota</taxon>
        <taxon>Betaproteobacteria</taxon>
        <taxon>Burkholderiales</taxon>
        <taxon>Burkholderiaceae</taxon>
        <taxon>Caballeronia</taxon>
    </lineage>
</organism>
<proteinExistence type="predicted"/>
<reference evidence="2" key="1">
    <citation type="submission" date="2016-01" db="EMBL/GenBank/DDBJ databases">
        <authorList>
            <person name="Peeters C."/>
        </authorList>
    </citation>
    <scope>NUCLEOTIDE SEQUENCE [LARGE SCALE GENOMIC DNA]</scope>
    <source>
        <strain evidence="2">LMG 29317</strain>
    </source>
</reference>
<gene>
    <name evidence="2" type="ORF">AWB74_05766</name>
</gene>